<comment type="pathway">
    <text evidence="11">Pyrimidine metabolism; UMP biosynthesis via de novo pathway; orotate from (S)-dihydroorotate (NAD(+) route): step 1/1.</text>
</comment>
<dbReference type="HAMAP" id="MF_01211">
    <property type="entry name" value="DHODB_Fe_S_bind"/>
    <property type="match status" value="1"/>
</dbReference>
<dbReference type="OrthoDB" id="9778346at2"/>
<reference evidence="15 16" key="1">
    <citation type="journal article" date="2011" name="EMBO J.">
        <title>Structural diversity of bacterial flagellar motors.</title>
        <authorList>
            <person name="Chen S."/>
            <person name="Beeby M."/>
            <person name="Murphy G.E."/>
            <person name="Leadbetter J.R."/>
            <person name="Hendrixson D.R."/>
            <person name="Briegel A."/>
            <person name="Li Z."/>
            <person name="Shi J."/>
            <person name="Tocheva E.I."/>
            <person name="Muller A."/>
            <person name="Dobro M.J."/>
            <person name="Jensen G.J."/>
        </authorList>
    </citation>
    <scope>NUCLEOTIDE SEQUENCE [LARGE SCALE GENOMIC DNA]</scope>
    <source>
        <strain evidence="15 16">DSM 6540</strain>
    </source>
</reference>
<name>F7NDV7_9FIRM</name>
<comment type="similarity">
    <text evidence="1 11">Belongs to the PyrK family.</text>
</comment>
<dbReference type="Proteomes" id="UP000003240">
    <property type="component" value="Unassembled WGS sequence"/>
</dbReference>
<evidence type="ECO:0000256" key="3">
    <source>
        <dbReference type="ARBA" id="ARBA00022630"/>
    </source>
</evidence>
<comment type="cofactor">
    <cofactor evidence="13">
        <name>[2Fe-2S] cluster</name>
        <dbReference type="ChEBI" id="CHEBI:190135"/>
    </cofactor>
    <text evidence="13">Binds 1 [2Fe-2S] cluster per subunit.</text>
</comment>
<proteinExistence type="inferred from homology"/>
<keyword evidence="5 11" id="KW-0479">Metal-binding</keyword>
<keyword evidence="6 11" id="KW-0274">FAD</keyword>
<dbReference type="STRING" id="1009370.ALO_01075"/>
<evidence type="ECO:0000256" key="9">
    <source>
        <dbReference type="ARBA" id="ARBA00023004"/>
    </source>
</evidence>
<keyword evidence="7 11" id="KW-0665">Pyrimidine biosynthesis</keyword>
<evidence type="ECO:0000256" key="11">
    <source>
        <dbReference type="HAMAP-Rule" id="MF_01211"/>
    </source>
</evidence>
<dbReference type="InterPro" id="IPR017938">
    <property type="entry name" value="Riboflavin_synthase-like_b-brl"/>
</dbReference>
<keyword evidence="8 11" id="KW-0249">Electron transport</keyword>
<dbReference type="PROSITE" id="PS51384">
    <property type="entry name" value="FAD_FR"/>
    <property type="match status" value="1"/>
</dbReference>
<dbReference type="Gene3D" id="2.10.240.10">
    <property type="entry name" value="Dihydroorotate dehydrogenase, electron transfer subunit"/>
    <property type="match status" value="1"/>
</dbReference>
<comment type="caution">
    <text evidence="15">The sequence shown here is derived from an EMBL/GenBank/DDBJ whole genome shotgun (WGS) entry which is preliminary data.</text>
</comment>
<feature type="binding site" evidence="11 12">
    <location>
        <begin position="54"/>
        <end position="57"/>
    </location>
    <ligand>
        <name>FAD</name>
        <dbReference type="ChEBI" id="CHEBI:57692"/>
    </ligand>
</feature>
<evidence type="ECO:0000256" key="6">
    <source>
        <dbReference type="ARBA" id="ARBA00022827"/>
    </source>
</evidence>
<dbReference type="PRINTS" id="PR00409">
    <property type="entry name" value="PHDIOXRDTASE"/>
</dbReference>
<feature type="binding site" evidence="11 13">
    <location>
        <position position="230"/>
    </location>
    <ligand>
        <name>[2Fe-2S] cluster</name>
        <dbReference type="ChEBI" id="CHEBI:190135"/>
    </ligand>
</feature>
<dbReference type="eggNOG" id="COG0543">
    <property type="taxonomic scope" value="Bacteria"/>
</dbReference>
<dbReference type="InterPro" id="IPR017927">
    <property type="entry name" value="FAD-bd_FR_type"/>
</dbReference>
<dbReference type="Gene3D" id="3.40.50.80">
    <property type="entry name" value="Nucleotide-binding domain of ferredoxin-NADP reductase (FNR) module"/>
    <property type="match status" value="1"/>
</dbReference>
<dbReference type="PIRSF" id="PIRSF006816">
    <property type="entry name" value="Cyc3_hyd_g"/>
    <property type="match status" value="1"/>
</dbReference>
<dbReference type="PANTHER" id="PTHR43513:SF3">
    <property type="entry name" value="DIHYDROOROTATE DEHYDROGENASE B (NAD(+)), ELECTRON TRANSFER SUBUNIT-RELATED"/>
    <property type="match status" value="1"/>
</dbReference>
<comment type="cofactor">
    <cofactor evidence="11 12">
        <name>FAD</name>
        <dbReference type="ChEBI" id="CHEBI:57692"/>
    </cofactor>
    <text evidence="11 12">Binds 1 FAD per subunit.</text>
</comment>
<keyword evidence="3 11" id="KW-0285">Flavoprotein</keyword>
<evidence type="ECO:0000256" key="10">
    <source>
        <dbReference type="ARBA" id="ARBA00023014"/>
    </source>
</evidence>
<gene>
    <name evidence="11" type="primary">pyrK</name>
    <name evidence="15" type="ORF">ALO_01075</name>
</gene>
<dbReference type="SUPFAM" id="SSF52343">
    <property type="entry name" value="Ferredoxin reductase-like, C-terminal NADP-linked domain"/>
    <property type="match status" value="1"/>
</dbReference>
<feature type="binding site" evidence="11 13">
    <location>
        <position position="222"/>
    </location>
    <ligand>
        <name>[2Fe-2S] cluster</name>
        <dbReference type="ChEBI" id="CHEBI:190135"/>
    </ligand>
</feature>
<protein>
    <recommendedName>
        <fullName evidence="11">Dihydroorotate dehydrogenase B (NAD(+)), electron transfer subunit</fullName>
    </recommendedName>
    <alternativeName>
        <fullName evidence="11">Dihydroorotate oxidase B, electron transfer subunit</fullName>
    </alternativeName>
</protein>
<evidence type="ECO:0000313" key="15">
    <source>
        <dbReference type="EMBL" id="EGO65772.1"/>
    </source>
</evidence>
<feature type="domain" description="FAD-binding FR-type" evidence="14">
    <location>
        <begin position="3"/>
        <end position="104"/>
    </location>
</feature>
<keyword evidence="10 11" id="KW-0411">Iron-sulfur</keyword>
<evidence type="ECO:0000256" key="2">
    <source>
        <dbReference type="ARBA" id="ARBA00022448"/>
    </source>
</evidence>
<sequence length="256" mass="27087">MPKLLVQAAILQHIDLSSSIKQMTIAAPLLAQTAQPGQFVHVKGAGHPEPLLRRPISIAGVNREAGTLTLIYRIVGKGSAMLAALKPGVDLLDCLGPLGQGFALRGEKPLLIGGGIGIAPLLFLAQCLCPLPAEIIMGGRTQGELTFWQPLFKDACQHIHVTTDDGSLGVKGLTVDILPQMLARHFDMIYACGPQPMLRAVTAIAGTHRVPCQVSLEERMACGIGACLVCTCNTESGAKKKVCSDGPVFWAEEVLL</sequence>
<keyword evidence="16" id="KW-1185">Reference proteome</keyword>
<evidence type="ECO:0000256" key="8">
    <source>
        <dbReference type="ARBA" id="ARBA00022982"/>
    </source>
</evidence>
<dbReference type="AlphaFoldDB" id="F7NDV7"/>
<evidence type="ECO:0000259" key="14">
    <source>
        <dbReference type="PROSITE" id="PS51384"/>
    </source>
</evidence>
<comment type="subunit">
    <text evidence="11">Heterotetramer of 2 PyrK and 2 PyrD type B subunits.</text>
</comment>
<evidence type="ECO:0000256" key="1">
    <source>
        <dbReference type="ARBA" id="ARBA00006422"/>
    </source>
</evidence>
<keyword evidence="2 11" id="KW-0813">Transport</keyword>
<keyword evidence="4 11" id="KW-0001">2Fe-2S</keyword>
<dbReference type="Gene3D" id="2.40.30.10">
    <property type="entry name" value="Translation factors"/>
    <property type="match status" value="1"/>
</dbReference>
<comment type="caution">
    <text evidence="11">Lacks conserved residue(s) required for the propagation of feature annotation.</text>
</comment>
<dbReference type="GO" id="GO:0050660">
    <property type="term" value="F:flavin adenine dinucleotide binding"/>
    <property type="evidence" value="ECO:0007669"/>
    <property type="project" value="InterPro"/>
</dbReference>
<comment type="cofactor">
    <cofactor evidence="11">
        <name>[2Fe-2S] cluster</name>
        <dbReference type="ChEBI" id="CHEBI:190135"/>
    </cofactor>
    <text evidence="11">Binds 1 [2Fe-2S] cluster per subunit.</text>
</comment>
<dbReference type="GO" id="GO:0051537">
    <property type="term" value="F:2 iron, 2 sulfur cluster binding"/>
    <property type="evidence" value="ECO:0007669"/>
    <property type="project" value="UniProtKB-KW"/>
</dbReference>
<evidence type="ECO:0000256" key="5">
    <source>
        <dbReference type="ARBA" id="ARBA00022723"/>
    </source>
</evidence>
<accession>F7NDV7</accession>
<dbReference type="InterPro" id="IPR050353">
    <property type="entry name" value="PyrK_electron_transfer"/>
</dbReference>
<feature type="binding site" evidence="11 13">
    <location>
        <position position="227"/>
    </location>
    <ligand>
        <name>[2Fe-2S] cluster</name>
        <dbReference type="ChEBI" id="CHEBI:190135"/>
    </ligand>
</feature>
<keyword evidence="9 11" id="KW-0408">Iron</keyword>
<evidence type="ECO:0000256" key="12">
    <source>
        <dbReference type="PIRSR" id="PIRSR006816-1"/>
    </source>
</evidence>
<evidence type="ECO:0000256" key="4">
    <source>
        <dbReference type="ARBA" id="ARBA00022714"/>
    </source>
</evidence>
<dbReference type="SUPFAM" id="SSF63380">
    <property type="entry name" value="Riboflavin synthase domain-like"/>
    <property type="match status" value="1"/>
</dbReference>
<dbReference type="EMBL" id="AFGF01000013">
    <property type="protein sequence ID" value="EGO65772.1"/>
    <property type="molecule type" value="Genomic_DNA"/>
</dbReference>
<feature type="binding site" evidence="11 12">
    <location>
        <begin position="71"/>
        <end position="73"/>
    </location>
    <ligand>
        <name>FAD</name>
        <dbReference type="ChEBI" id="CHEBI:57692"/>
    </ligand>
</feature>
<dbReference type="Pfam" id="PF10418">
    <property type="entry name" value="DHODB_Fe-S_bind"/>
    <property type="match status" value="1"/>
</dbReference>
<comment type="function">
    <text evidence="11">Responsible for channeling the electrons from the oxidation of dihydroorotate from the FMN redox center in the PyrD type B subunit to the ultimate electron acceptor NAD(+).</text>
</comment>
<dbReference type="UniPathway" id="UPA00070">
    <property type="reaction ID" value="UER00945"/>
</dbReference>
<feature type="binding site" evidence="11 13">
    <location>
        <position position="243"/>
    </location>
    <ligand>
        <name>[2Fe-2S] cluster</name>
        <dbReference type="ChEBI" id="CHEBI:190135"/>
    </ligand>
</feature>
<dbReference type="InterPro" id="IPR037117">
    <property type="entry name" value="Dihydroorotate_DH_ele_sf"/>
</dbReference>
<dbReference type="RefSeq" id="WP_004091914.1">
    <property type="nucleotide sequence ID" value="NZ_AFGF01000013.1"/>
</dbReference>
<dbReference type="CDD" id="cd06218">
    <property type="entry name" value="DHOD_e_trans"/>
    <property type="match status" value="1"/>
</dbReference>
<dbReference type="InterPro" id="IPR039261">
    <property type="entry name" value="FNR_nucleotide-bd"/>
</dbReference>
<dbReference type="GO" id="GO:0009055">
    <property type="term" value="F:electron transfer activity"/>
    <property type="evidence" value="ECO:0007669"/>
    <property type="project" value="UniProtKB-UniRule"/>
</dbReference>
<evidence type="ECO:0000313" key="16">
    <source>
        <dbReference type="Proteomes" id="UP000003240"/>
    </source>
</evidence>
<dbReference type="InterPro" id="IPR023455">
    <property type="entry name" value="Dihydroorotate_DHASE_ETsu"/>
</dbReference>
<evidence type="ECO:0000256" key="7">
    <source>
        <dbReference type="ARBA" id="ARBA00022975"/>
    </source>
</evidence>
<dbReference type="InterPro" id="IPR019480">
    <property type="entry name" value="Dihydroorotate_DH_Fe-S-bd"/>
</dbReference>
<dbReference type="GO" id="GO:0016491">
    <property type="term" value="F:oxidoreductase activity"/>
    <property type="evidence" value="ECO:0007669"/>
    <property type="project" value="InterPro"/>
</dbReference>
<dbReference type="GO" id="GO:0046872">
    <property type="term" value="F:metal ion binding"/>
    <property type="evidence" value="ECO:0007669"/>
    <property type="project" value="UniProtKB-KW"/>
</dbReference>
<dbReference type="GO" id="GO:0044205">
    <property type="term" value="P:'de novo' UMP biosynthetic process"/>
    <property type="evidence" value="ECO:0007669"/>
    <property type="project" value="UniProtKB-UniRule"/>
</dbReference>
<organism evidence="15 16">
    <name type="scientific">Acetonema longum DSM 6540</name>
    <dbReference type="NCBI Taxonomy" id="1009370"/>
    <lineage>
        <taxon>Bacteria</taxon>
        <taxon>Bacillati</taxon>
        <taxon>Bacillota</taxon>
        <taxon>Negativicutes</taxon>
        <taxon>Acetonemataceae</taxon>
        <taxon>Acetonema</taxon>
    </lineage>
</organism>
<dbReference type="InterPro" id="IPR012165">
    <property type="entry name" value="Cyt_c3_hydrogenase_gsu"/>
</dbReference>
<dbReference type="PANTHER" id="PTHR43513">
    <property type="entry name" value="DIHYDROOROTATE DEHYDROGENASE B (NAD(+)), ELECTRON TRANSFER SUBUNIT"/>
    <property type="match status" value="1"/>
</dbReference>
<evidence type="ECO:0000256" key="13">
    <source>
        <dbReference type="PIRSR" id="PIRSR006816-2"/>
    </source>
</evidence>